<dbReference type="Pfam" id="PF02316">
    <property type="entry name" value="HTH_Tnp_Mu_1"/>
    <property type="match status" value="1"/>
</dbReference>
<dbReference type="Gene3D" id="2.30.30.130">
    <property type="entry name" value="Transposase, Mu, C-terminal"/>
    <property type="match status" value="1"/>
</dbReference>
<evidence type="ECO:0000259" key="1">
    <source>
        <dbReference type="PROSITE" id="PS51702"/>
    </source>
</evidence>
<dbReference type="SUPFAM" id="SSF46689">
    <property type="entry name" value="Homeodomain-like"/>
    <property type="match status" value="2"/>
</dbReference>
<reference evidence="2 3" key="1">
    <citation type="submission" date="2017-01" db="EMBL/GenBank/DDBJ databases">
        <title>Genome Sequencing of a Marine Spirillum, Oceanospirillum multiglobuliferum ATCC 33336, from Japan.</title>
        <authorList>
            <person name="Carney J.G."/>
            <person name="Trachtenberg A.M."/>
            <person name="Rheaume B.A."/>
            <person name="Linnane J.D."/>
            <person name="Pitts N.L."/>
            <person name="Mykles D.L."/>
            <person name="Maclea K.S."/>
        </authorList>
    </citation>
    <scope>NUCLEOTIDE SEQUENCE [LARGE SCALE GENOMIC DNA]</scope>
    <source>
        <strain evidence="2 3">ATCC 33336</strain>
    </source>
</reference>
<dbReference type="PROSITE" id="PS51702">
    <property type="entry name" value="HTH_MU"/>
    <property type="match status" value="1"/>
</dbReference>
<dbReference type="OrthoDB" id="5676324at2"/>
<sequence>MKQWFTAQEIAGLPELPTTERAVQLKAKREGWEAQQRIGRGGGYEYHLHNLPEAAQARLLLQQVSTSLELQQQVRKDVTYDRDALWANFERKKEHQKETAKAKLLVLNRMMALVDKGITLKKAMHYVAQETGKSAATIKGWYFGAGGKKGVQHFQRGDWLAALVSGHSGQREFADCSPEAWDFFKADYLRLEAPSRQSCYERVKRAGESKGWQVPSIDSFRRRMDKEVAFPTQVLMREGEHALMRLYPSQQRDVSTMHAMEHINGDGYMHNVWVQVEGLDNPVRMKTWFWQDVYSRRILGWRTDFTENKEMIRLSFGDVVEQFGIPSHVTIDNTRAAANKCLTGGVANRYRFKVKEEDPVGIFPMLGVQVHWTSVLNGQGHGQAKPIERAFGVGGLGEYVDKHPAFAGAWTGSSPMDKPENYGSKAVPLDTFTKVLNQEILAWNAREKRNTQMAAGHKSFNQVFEDSYANAPIRKATAEQRRLWMLMAEGVRVQKDASIILEAGGAVGVGKNRYHGAELFNHIGQQLVVRFDPYDLHAAVFVYSLDGRYIGQAECVHAVGFRDNSLAREHKRARTAMIKATKEQAKLQVRMTALEAAQQLPLEEAPALPEPKVIQPRFGHVSQGNTVRVVELEPESDAQIVPETNRYEGLFHRAVRQLHQDKKAQEI</sequence>
<accession>A0A1T4QZH3</accession>
<dbReference type="Gene3D" id="6.10.250.2550">
    <property type="match status" value="1"/>
</dbReference>
<dbReference type="RefSeq" id="WP_078745680.1">
    <property type="nucleotide sequence ID" value="NZ_FUXG01000013.1"/>
</dbReference>
<dbReference type="InterPro" id="IPR012337">
    <property type="entry name" value="RNaseH-like_sf"/>
</dbReference>
<dbReference type="Gene3D" id="1.10.10.10">
    <property type="entry name" value="Winged helix-like DNA-binding domain superfamily/Winged helix DNA-binding domain"/>
    <property type="match status" value="1"/>
</dbReference>
<organism evidence="2 3">
    <name type="scientific">Oceanospirillum multiglobuliferum</name>
    <dbReference type="NCBI Taxonomy" id="64969"/>
    <lineage>
        <taxon>Bacteria</taxon>
        <taxon>Pseudomonadati</taxon>
        <taxon>Pseudomonadota</taxon>
        <taxon>Gammaproteobacteria</taxon>
        <taxon>Oceanospirillales</taxon>
        <taxon>Oceanospirillaceae</taxon>
        <taxon>Oceanospirillum</taxon>
    </lineage>
</organism>
<evidence type="ECO:0000313" key="2">
    <source>
        <dbReference type="EMBL" id="OPX57041.1"/>
    </source>
</evidence>
<dbReference type="Proteomes" id="UP000191418">
    <property type="component" value="Unassembled WGS sequence"/>
</dbReference>
<evidence type="ECO:0000313" key="3">
    <source>
        <dbReference type="Proteomes" id="UP000191418"/>
    </source>
</evidence>
<dbReference type="InterPro" id="IPR003314">
    <property type="entry name" value="Mu-type_HTH"/>
</dbReference>
<name>A0A1T4QZH3_9GAMM</name>
<dbReference type="InterPro" id="IPR009061">
    <property type="entry name" value="DNA-bd_dom_put_sf"/>
</dbReference>
<dbReference type="InterPro" id="IPR015378">
    <property type="entry name" value="Transposase-like_Mu_C"/>
</dbReference>
<dbReference type="GO" id="GO:0015074">
    <property type="term" value="P:DNA integration"/>
    <property type="evidence" value="ECO:0007669"/>
    <property type="project" value="InterPro"/>
</dbReference>
<dbReference type="InterPro" id="IPR009004">
    <property type="entry name" value="Transposase_Mu_C"/>
</dbReference>
<dbReference type="SUPFAM" id="SSF46955">
    <property type="entry name" value="Putative DNA-binding domain"/>
    <property type="match status" value="1"/>
</dbReference>
<dbReference type="Gene3D" id="3.30.420.10">
    <property type="entry name" value="Ribonuclease H-like superfamily/Ribonuclease H"/>
    <property type="match status" value="1"/>
</dbReference>
<dbReference type="GO" id="GO:0004803">
    <property type="term" value="F:transposase activity"/>
    <property type="evidence" value="ECO:0007669"/>
    <property type="project" value="InterPro"/>
</dbReference>
<dbReference type="Pfam" id="PF02914">
    <property type="entry name" value="DDE_2"/>
    <property type="match status" value="1"/>
</dbReference>
<gene>
    <name evidence="2" type="ORF">BTE48_01015</name>
</gene>
<dbReference type="STRING" id="64969.SAMN02745127_02099"/>
<comment type="caution">
    <text evidence="2">The sequence shown here is derived from an EMBL/GenBank/DDBJ whole genome shotgun (WGS) entry which is preliminary data.</text>
</comment>
<dbReference type="Gene3D" id="1.10.10.60">
    <property type="entry name" value="Homeodomain-like"/>
    <property type="match status" value="2"/>
</dbReference>
<proteinExistence type="predicted"/>
<protein>
    <recommendedName>
        <fullName evidence="1">HTH Mu-type domain-containing protein</fullName>
    </recommendedName>
</protein>
<dbReference type="EMBL" id="MTSM01000001">
    <property type="protein sequence ID" value="OPX57041.1"/>
    <property type="molecule type" value="Genomic_DNA"/>
</dbReference>
<keyword evidence="3" id="KW-1185">Reference proteome</keyword>
<dbReference type="GO" id="GO:0006313">
    <property type="term" value="P:DNA transposition"/>
    <property type="evidence" value="ECO:0007669"/>
    <property type="project" value="InterPro"/>
</dbReference>
<dbReference type="SUPFAM" id="SSF50610">
    <property type="entry name" value="mu transposase, C-terminal domain"/>
    <property type="match status" value="1"/>
</dbReference>
<feature type="domain" description="HTH Mu-type" evidence="1">
    <location>
        <begin position="1"/>
        <end position="67"/>
    </location>
</feature>
<dbReference type="InterPro" id="IPR009057">
    <property type="entry name" value="Homeodomain-like_sf"/>
</dbReference>
<dbReference type="InterPro" id="IPR036397">
    <property type="entry name" value="RNaseH_sf"/>
</dbReference>
<dbReference type="InterPro" id="IPR015126">
    <property type="entry name" value="Mu_I-gamma"/>
</dbReference>
<dbReference type="GO" id="GO:0003677">
    <property type="term" value="F:DNA binding"/>
    <property type="evidence" value="ECO:0007669"/>
    <property type="project" value="InterPro"/>
</dbReference>
<dbReference type="Pfam" id="PF09039">
    <property type="entry name" value="HTH_Tnp_Mu_2"/>
    <property type="match status" value="1"/>
</dbReference>
<dbReference type="InterPro" id="IPR036388">
    <property type="entry name" value="WH-like_DNA-bd_sf"/>
</dbReference>
<dbReference type="AlphaFoldDB" id="A0A1T4QZH3"/>
<dbReference type="SUPFAM" id="SSF53098">
    <property type="entry name" value="Ribonuclease H-like"/>
    <property type="match status" value="1"/>
</dbReference>
<dbReference type="Pfam" id="PF09299">
    <property type="entry name" value="Mu-transpos_C"/>
    <property type="match status" value="1"/>
</dbReference>
<dbReference type="InterPro" id="IPR004189">
    <property type="entry name" value="Phage_Mu_transposase"/>
</dbReference>